<evidence type="ECO:0000256" key="1">
    <source>
        <dbReference type="ARBA" id="ARBA00004496"/>
    </source>
</evidence>
<dbReference type="GO" id="GO:0004822">
    <property type="term" value="F:isoleucine-tRNA ligase activity"/>
    <property type="evidence" value="ECO:0007669"/>
    <property type="project" value="UniProtKB-EC"/>
</dbReference>
<evidence type="ECO:0000259" key="14">
    <source>
        <dbReference type="Pfam" id="PF00133"/>
    </source>
</evidence>
<dbReference type="SUPFAM" id="SSF50677">
    <property type="entry name" value="ValRS/IleRS/LeuRS editing domain"/>
    <property type="match status" value="1"/>
</dbReference>
<dbReference type="EC" id="6.1.1.5" evidence="3"/>
<comment type="similarity">
    <text evidence="2 13">Belongs to the class-I aminoacyl-tRNA synthetase family.</text>
</comment>
<evidence type="ECO:0000313" key="17">
    <source>
        <dbReference type="Proteomes" id="UP000191144"/>
    </source>
</evidence>
<feature type="domain" description="Aminoacyl-tRNA synthetase class Ia" evidence="14">
    <location>
        <begin position="17"/>
        <end position="640"/>
    </location>
</feature>
<dbReference type="Pfam" id="PF08264">
    <property type="entry name" value="Anticodon_1"/>
    <property type="match status" value="1"/>
</dbReference>
<dbReference type="CDD" id="cd07961">
    <property type="entry name" value="Anticodon_Ia_Ile_ABEc"/>
    <property type="match status" value="1"/>
</dbReference>
<evidence type="ECO:0000256" key="2">
    <source>
        <dbReference type="ARBA" id="ARBA00005594"/>
    </source>
</evidence>
<evidence type="ECO:0000259" key="15">
    <source>
        <dbReference type="Pfam" id="PF08264"/>
    </source>
</evidence>
<dbReference type="FunFam" id="1.10.730.10:FF:000004">
    <property type="entry name" value="Isoleucyl-tRNA synthetase, cytoplasmic"/>
    <property type="match status" value="1"/>
</dbReference>
<dbReference type="SUPFAM" id="SSF47323">
    <property type="entry name" value="Anticodon-binding domain of a subclass of class I aminoacyl-tRNA synthetases"/>
    <property type="match status" value="1"/>
</dbReference>
<dbReference type="InterPro" id="IPR002301">
    <property type="entry name" value="Ile-tRNA-ligase"/>
</dbReference>
<comment type="subcellular location">
    <subcellularLocation>
        <location evidence="1">Cytoplasm</location>
    </subcellularLocation>
</comment>
<dbReference type="CDD" id="cd00818">
    <property type="entry name" value="IleRS_core"/>
    <property type="match status" value="1"/>
</dbReference>
<dbReference type="GO" id="GO:0002161">
    <property type="term" value="F:aminoacyl-tRNA deacylase activity"/>
    <property type="evidence" value="ECO:0007669"/>
    <property type="project" value="InterPro"/>
</dbReference>
<keyword evidence="6 13" id="KW-0547">Nucleotide-binding</keyword>
<dbReference type="InterPro" id="IPR002300">
    <property type="entry name" value="aa-tRNA-synth_Ia"/>
</dbReference>
<name>A0A1G4JW37_9SACH</name>
<dbReference type="PANTHER" id="PTHR42780:SF1">
    <property type="entry name" value="ISOLEUCINE--TRNA LIGASE, CYTOPLASMIC"/>
    <property type="match status" value="1"/>
</dbReference>
<dbReference type="PROSITE" id="PS00178">
    <property type="entry name" value="AA_TRNA_LIGASE_I"/>
    <property type="match status" value="1"/>
</dbReference>
<evidence type="ECO:0000256" key="5">
    <source>
        <dbReference type="ARBA" id="ARBA00022598"/>
    </source>
</evidence>
<dbReference type="InterPro" id="IPR009008">
    <property type="entry name" value="Val/Leu/Ile-tRNA-synth_edit"/>
</dbReference>
<dbReference type="FunFam" id="3.40.50.620:FF:000023">
    <property type="entry name" value="Isoleucyl-tRNA synthetase,cytoplasmic"/>
    <property type="match status" value="1"/>
</dbReference>
<dbReference type="OrthoDB" id="1706657at2759"/>
<dbReference type="AlphaFoldDB" id="A0A1G4JW37"/>
<dbReference type="GO" id="GO:0005524">
    <property type="term" value="F:ATP binding"/>
    <property type="evidence" value="ECO:0007669"/>
    <property type="project" value="UniProtKB-KW"/>
</dbReference>
<dbReference type="InterPro" id="IPR013155">
    <property type="entry name" value="M/V/L/I-tRNA-synth_anticd-bd"/>
</dbReference>
<evidence type="ECO:0000256" key="13">
    <source>
        <dbReference type="RuleBase" id="RU363035"/>
    </source>
</evidence>
<dbReference type="PRINTS" id="PR00984">
    <property type="entry name" value="TRNASYNTHILE"/>
</dbReference>
<dbReference type="SUPFAM" id="SSF52374">
    <property type="entry name" value="Nucleotidylyl transferase"/>
    <property type="match status" value="1"/>
</dbReference>
<keyword evidence="7 13" id="KW-0067">ATP-binding</keyword>
<dbReference type="InterPro" id="IPR033709">
    <property type="entry name" value="Anticodon_Ile_ABEc"/>
</dbReference>
<dbReference type="NCBIfam" id="TIGR00392">
    <property type="entry name" value="ileS"/>
    <property type="match status" value="1"/>
</dbReference>
<dbReference type="EMBL" id="LT598477">
    <property type="protein sequence ID" value="SCU95203.1"/>
    <property type="molecule type" value="Genomic_DNA"/>
</dbReference>
<dbReference type="Gene3D" id="3.40.50.620">
    <property type="entry name" value="HUPs"/>
    <property type="match status" value="2"/>
</dbReference>
<evidence type="ECO:0000256" key="8">
    <source>
        <dbReference type="ARBA" id="ARBA00022917"/>
    </source>
</evidence>
<evidence type="ECO:0000256" key="3">
    <source>
        <dbReference type="ARBA" id="ARBA00013165"/>
    </source>
</evidence>
<dbReference type="InterPro" id="IPR023586">
    <property type="entry name" value="Ile-tRNA-ligase_type2"/>
</dbReference>
<proteinExistence type="inferred from homology"/>
<keyword evidence="17" id="KW-1185">Reference proteome</keyword>
<organism evidence="16 17">
    <name type="scientific">Lachancea meyersii CBS 8951</name>
    <dbReference type="NCBI Taxonomy" id="1266667"/>
    <lineage>
        <taxon>Eukaryota</taxon>
        <taxon>Fungi</taxon>
        <taxon>Dikarya</taxon>
        <taxon>Ascomycota</taxon>
        <taxon>Saccharomycotina</taxon>
        <taxon>Saccharomycetes</taxon>
        <taxon>Saccharomycetales</taxon>
        <taxon>Saccharomycetaceae</taxon>
        <taxon>Lachancea</taxon>
    </lineage>
</organism>
<evidence type="ECO:0000256" key="9">
    <source>
        <dbReference type="ARBA" id="ARBA00023146"/>
    </source>
</evidence>
<keyword evidence="4" id="KW-0963">Cytoplasm</keyword>
<dbReference type="Pfam" id="PF00133">
    <property type="entry name" value="tRNA-synt_1"/>
    <property type="match status" value="1"/>
</dbReference>
<reference evidence="17" key="1">
    <citation type="submission" date="2016-03" db="EMBL/GenBank/DDBJ databases">
        <authorList>
            <person name="Devillers Hugo."/>
        </authorList>
    </citation>
    <scope>NUCLEOTIDE SEQUENCE [LARGE SCALE GENOMIC DNA]</scope>
</reference>
<dbReference type="FunFam" id="3.40.50.620:FF:000050">
    <property type="entry name" value="Isoleucyl-tRNA synthetase,cytoplasmic"/>
    <property type="match status" value="1"/>
</dbReference>
<keyword evidence="8 13" id="KW-0648">Protein biosynthesis</keyword>
<dbReference type="Proteomes" id="UP000191144">
    <property type="component" value="Chromosome F"/>
</dbReference>
<dbReference type="GO" id="GO:0005737">
    <property type="term" value="C:cytoplasm"/>
    <property type="evidence" value="ECO:0007669"/>
    <property type="project" value="UniProtKB-SubCell"/>
</dbReference>
<keyword evidence="9 13" id="KW-0030">Aminoacyl-tRNA synthetase</keyword>
<gene>
    <name evidence="16" type="ORF">LAME_0F11166G</name>
</gene>
<evidence type="ECO:0000256" key="10">
    <source>
        <dbReference type="ARBA" id="ARBA00032665"/>
    </source>
</evidence>
<evidence type="ECO:0000313" key="16">
    <source>
        <dbReference type="EMBL" id="SCU95203.1"/>
    </source>
</evidence>
<keyword evidence="5 13" id="KW-0436">Ligase</keyword>
<evidence type="ECO:0000256" key="11">
    <source>
        <dbReference type="ARBA" id="ARBA00048359"/>
    </source>
</evidence>
<dbReference type="Gene3D" id="1.10.730.10">
    <property type="entry name" value="Isoleucyl-tRNA Synthetase, Domain 1"/>
    <property type="match status" value="1"/>
</dbReference>
<dbReference type="PANTHER" id="PTHR42780">
    <property type="entry name" value="SOLEUCYL-TRNA SYNTHETASE"/>
    <property type="match status" value="1"/>
</dbReference>
<dbReference type="InterPro" id="IPR001412">
    <property type="entry name" value="aa-tRNA-synth_I_CS"/>
</dbReference>
<evidence type="ECO:0000256" key="12">
    <source>
        <dbReference type="ARBA" id="ARBA00069879"/>
    </source>
</evidence>
<dbReference type="InterPro" id="IPR009080">
    <property type="entry name" value="tRNAsynth_Ia_anticodon-bd"/>
</dbReference>
<evidence type="ECO:0000256" key="4">
    <source>
        <dbReference type="ARBA" id="ARBA00022490"/>
    </source>
</evidence>
<feature type="domain" description="Methionyl/Valyl/Leucyl/Isoleucyl-tRNA synthetase anticodon-binding" evidence="15">
    <location>
        <begin position="693"/>
        <end position="851"/>
    </location>
</feature>
<evidence type="ECO:0000256" key="6">
    <source>
        <dbReference type="ARBA" id="ARBA00022741"/>
    </source>
</evidence>
<dbReference type="Pfam" id="PF19302">
    <property type="entry name" value="DUF5915"/>
    <property type="match status" value="1"/>
</dbReference>
<sequence>MSEQATHFSFPQEEEKILAFWNEIDAFQTSLKLTEDKPEFSFFDGPPFATGTPHYGHILTSTVKDVVPRYATMNGYHVERRFGWDTHGLPIEHIIDKKLGITCKEDVYKMGIDKYNDECRAIVMTYAEEWRKTIGRVGRWIDFDNDYKTMYPSFMESTWWAFKQLFEKDQVYRGYRVMPYSTGCTTPLSNFEAQQNYKEVNDPAVTWSFKVIGMDKTYLVAWTTTPWSIPSNLALCVNLEFEYVKIYDETRDKYFVLLESLIKTLYKKPEKEKYKVVEKIMGKDLVGLKYEPTYPYFKEAYQDKAFRVIADSYVSADSGTGIVSNAPAFGEDDYRICLANGIISEDDELPNPVDDAGKYTSPVTDYLGMYVKDADKQIIKDLTASGIMINNTQVRHSYPFCWRSDTPLLYRSVPAWFVRVKPIIPTFLESVDKSNWVPNVIKEKRFANWIANARDWNVSRNRYWGTPIPIWVSDDYEEIVCVGSVQELKELSGVENIEDLHRDTVDQITIPSKRGKGTLRRIEEVFDCWFESGSMPYSSQHYPFENQDKFKERVPANFISEGLDQTRGWFYTLGVLGSQLFGQVPYQNVIVCGIVLAADGRKMSKSLKNYPDPNLVLDKYGADALRLYLINSPVLKAESLKFREDGVKEVISKVLLPWWNSFKFLEGQIALLKKTSNIDFKYNPDLKSDNVMDKWILASLQTLIKNIHAEMKAYKLYSVVPKLLDFIDQLTNWYIRLNRRRLKGESGEKDCLQALNSLFDALFSFVCAMAPFTPFLSDNIYQRLREYMPEDVLSRYCKDSRSVHFLSYPEVDESLFNDDIERAMARMQAVIDLGRNIREKKTISLKTPLKSLVIFHSDPQYLKDVEALASYIVEELNVRDLIITSDDAKYNIEYKAAADWPVLGKKLKKDAKKVKAALPKVTSEEVQRYVESGKIVVDGIELVQGDLTVMRVLSEDLGDSGLETRTDQDVLIILDTKIYPELKTEGLARELVNRIQKLRKKCGLEATDDVLVQYELVKDTIELSKVIEAHSEMLTKTCRSQITEYDGSQKAEIADEEQTINDAIFKLKLFRL</sequence>
<dbReference type="HAMAP" id="MF_02003">
    <property type="entry name" value="Ile_tRNA_synth_type2"/>
    <property type="match status" value="1"/>
</dbReference>
<dbReference type="GO" id="GO:0000049">
    <property type="term" value="F:tRNA binding"/>
    <property type="evidence" value="ECO:0007669"/>
    <property type="project" value="InterPro"/>
</dbReference>
<accession>A0A1G4JW37</accession>
<dbReference type="GO" id="GO:0006428">
    <property type="term" value="P:isoleucyl-tRNA aminoacylation"/>
    <property type="evidence" value="ECO:0007669"/>
    <property type="project" value="InterPro"/>
</dbReference>
<comment type="catalytic activity">
    <reaction evidence="11">
        <text>tRNA(Ile) + L-isoleucine + ATP = L-isoleucyl-tRNA(Ile) + AMP + diphosphate</text>
        <dbReference type="Rhea" id="RHEA:11060"/>
        <dbReference type="Rhea" id="RHEA-COMP:9666"/>
        <dbReference type="Rhea" id="RHEA-COMP:9695"/>
        <dbReference type="ChEBI" id="CHEBI:30616"/>
        <dbReference type="ChEBI" id="CHEBI:33019"/>
        <dbReference type="ChEBI" id="CHEBI:58045"/>
        <dbReference type="ChEBI" id="CHEBI:78442"/>
        <dbReference type="ChEBI" id="CHEBI:78528"/>
        <dbReference type="ChEBI" id="CHEBI:456215"/>
        <dbReference type="EC" id="6.1.1.5"/>
    </reaction>
</comment>
<dbReference type="InterPro" id="IPR014729">
    <property type="entry name" value="Rossmann-like_a/b/a_fold"/>
</dbReference>
<protein>
    <recommendedName>
        <fullName evidence="12">Isoleucine--tRNA ligase, cytoplasmic</fullName>
        <ecNumber evidence="3">6.1.1.5</ecNumber>
    </recommendedName>
    <alternativeName>
        <fullName evidence="10">Isoleucyl-tRNA synthetase</fullName>
    </alternativeName>
</protein>
<evidence type="ECO:0000256" key="7">
    <source>
        <dbReference type="ARBA" id="ARBA00022840"/>
    </source>
</evidence>